<name>A0AAW2YLV7_9EUKA</name>
<evidence type="ECO:0000256" key="3">
    <source>
        <dbReference type="ARBA" id="ARBA00022824"/>
    </source>
</evidence>
<evidence type="ECO:0000313" key="10">
    <source>
        <dbReference type="Proteomes" id="UP001431209"/>
    </source>
</evidence>
<dbReference type="Gene3D" id="1.50.10.10">
    <property type="match status" value="1"/>
</dbReference>
<sequence length="527" mass="60465">MRRLPFIILIFVLFTLLEKNVICMSKNETAIWRDRVKDMFMHAYNSYMNNAFPQDELKPLSCTGMKTWGNYSLTLVDALDSLYVVGETQEFINGVRYVIDNINFDYNLTVSVFETNIRILGGLLSTHMLLKYNLLKSDDVDNFDLRGLDKYQDELLSLAADLGDRLLLAFDTETGIPFGMVNLKYGVPIDESIITSTAGAGTFLIEFGVLSSLTGDPKYLRSAKIASQALFERRSKSLGLVGNHINIRTGAWTHRDAGIGASVDSYYEYLFKSYQLFHDEQSLSEFQESYQSIMTNLHKSPWYYQVDMMTGHTTWPLYNSLQSFWPGIQAQYGVDIQKAQDTLLAFHGVWRRYGAVPEGYNLLGAYVQPLEKGYPLRPELVESIYYMYRVTQDPMYKMMGRDIVTGLEINCKTECGFANIKDVETMEKDDRMESFFLSETLKYLYLLYDDDNFVNNCEEGDQVEGYVMNTEAHLMPIHKTVIEGYQEALRYINDGYVSSGALFETCPVPKFFSPLRFGICQMHYRGT</sequence>
<evidence type="ECO:0000256" key="4">
    <source>
        <dbReference type="ARBA" id="ARBA00023180"/>
    </source>
</evidence>
<evidence type="ECO:0000256" key="7">
    <source>
        <dbReference type="RuleBase" id="RU361193"/>
    </source>
</evidence>
<dbReference type="AlphaFoldDB" id="A0AAW2YLV7"/>
<dbReference type="PRINTS" id="PR00747">
    <property type="entry name" value="GLYHDRLASE47"/>
</dbReference>
<dbReference type="InterPro" id="IPR001382">
    <property type="entry name" value="Glyco_hydro_47"/>
</dbReference>
<evidence type="ECO:0000256" key="5">
    <source>
        <dbReference type="PIRSR" id="PIRSR601382-1"/>
    </source>
</evidence>
<keyword evidence="3" id="KW-0256">Endoplasmic reticulum</keyword>
<reference evidence="9 10" key="1">
    <citation type="submission" date="2024-03" db="EMBL/GenBank/DDBJ databases">
        <title>The Acrasis kona genome and developmental transcriptomes reveal deep origins of eukaryotic multicellular pathways.</title>
        <authorList>
            <person name="Sheikh S."/>
            <person name="Fu C.-J."/>
            <person name="Brown M.W."/>
            <person name="Baldauf S.L."/>
        </authorList>
    </citation>
    <scope>NUCLEOTIDE SEQUENCE [LARGE SCALE GENOMIC DNA]</scope>
    <source>
        <strain evidence="9 10">ATCC MYA-3509</strain>
    </source>
</reference>
<dbReference type="GO" id="GO:0004571">
    <property type="term" value="F:mannosyl-oligosaccharide 1,2-alpha-mannosidase activity"/>
    <property type="evidence" value="ECO:0007669"/>
    <property type="project" value="InterPro"/>
</dbReference>
<dbReference type="InterPro" id="IPR044674">
    <property type="entry name" value="EDEM1/2/3"/>
</dbReference>
<comment type="caution">
    <text evidence="9">The sequence shown here is derived from an EMBL/GenBank/DDBJ whole genome shotgun (WGS) entry which is preliminary data.</text>
</comment>
<evidence type="ECO:0000313" key="9">
    <source>
        <dbReference type="EMBL" id="KAL0478045.1"/>
    </source>
</evidence>
<feature type="active site" description="Proton donor" evidence="5">
    <location>
        <position position="114"/>
    </location>
</feature>
<keyword evidence="10" id="KW-1185">Reference proteome</keyword>
<feature type="active site" evidence="5">
    <location>
        <position position="264"/>
    </location>
</feature>
<dbReference type="Proteomes" id="UP001431209">
    <property type="component" value="Unassembled WGS sequence"/>
</dbReference>
<evidence type="ECO:0000256" key="1">
    <source>
        <dbReference type="ARBA" id="ARBA00004240"/>
    </source>
</evidence>
<feature type="active site" description="Proton donor" evidence="5">
    <location>
        <position position="358"/>
    </location>
</feature>
<dbReference type="GO" id="GO:1904380">
    <property type="term" value="P:endoplasmic reticulum mannose trimming"/>
    <property type="evidence" value="ECO:0007669"/>
    <property type="project" value="InterPro"/>
</dbReference>
<protein>
    <recommendedName>
        <fullName evidence="7">alpha-1,2-Mannosidase</fullName>
        <ecNumber evidence="7">3.2.1.-</ecNumber>
    </recommendedName>
</protein>
<keyword evidence="7" id="KW-0326">Glycosidase</keyword>
<dbReference type="SUPFAM" id="SSF48225">
    <property type="entry name" value="Seven-hairpin glycosidases"/>
    <property type="match status" value="1"/>
</dbReference>
<evidence type="ECO:0000256" key="6">
    <source>
        <dbReference type="PIRSR" id="PIRSR601382-2"/>
    </source>
</evidence>
<dbReference type="Pfam" id="PF01532">
    <property type="entry name" value="Glyco_hydro_47"/>
    <property type="match status" value="1"/>
</dbReference>
<dbReference type="InterPro" id="IPR012341">
    <property type="entry name" value="6hp_glycosidase-like_sf"/>
</dbReference>
<dbReference type="GO" id="GO:0044322">
    <property type="term" value="C:endoplasmic reticulum quality control compartment"/>
    <property type="evidence" value="ECO:0007669"/>
    <property type="project" value="GOC"/>
</dbReference>
<evidence type="ECO:0000256" key="2">
    <source>
        <dbReference type="ARBA" id="ARBA00007658"/>
    </source>
</evidence>
<accession>A0AAW2YLV7</accession>
<keyword evidence="8" id="KW-0732">Signal</keyword>
<dbReference type="InterPro" id="IPR036026">
    <property type="entry name" value="Seven-hairpin_glycosidases"/>
</dbReference>
<feature type="active site" evidence="5">
    <location>
        <position position="379"/>
    </location>
</feature>
<feature type="chain" id="PRO_5043598732" description="alpha-1,2-Mannosidase" evidence="8">
    <location>
        <begin position="24"/>
        <end position="527"/>
    </location>
</feature>
<dbReference type="PANTHER" id="PTHR45679:SF6">
    <property type="entry name" value="ER DEGRADATION-ENHANCING ALPHA-MANNOSIDASE-LIKE PROTEIN 2"/>
    <property type="match status" value="1"/>
</dbReference>
<dbReference type="GO" id="GO:0016020">
    <property type="term" value="C:membrane"/>
    <property type="evidence" value="ECO:0007669"/>
    <property type="project" value="InterPro"/>
</dbReference>
<keyword evidence="6" id="KW-0479">Metal-binding</keyword>
<comment type="subcellular location">
    <subcellularLocation>
        <location evidence="1">Endoplasmic reticulum</location>
    </subcellularLocation>
</comment>
<dbReference type="EMBL" id="JAOPGA020000299">
    <property type="protein sequence ID" value="KAL0478045.1"/>
    <property type="molecule type" value="Genomic_DNA"/>
</dbReference>
<comment type="cofactor">
    <cofactor evidence="6">
        <name>Ca(2+)</name>
        <dbReference type="ChEBI" id="CHEBI:29108"/>
    </cofactor>
</comment>
<feature type="binding site" evidence="6">
    <location>
        <position position="470"/>
    </location>
    <ligand>
        <name>Ca(2+)</name>
        <dbReference type="ChEBI" id="CHEBI:29108"/>
    </ligand>
</feature>
<dbReference type="PANTHER" id="PTHR45679">
    <property type="entry name" value="ER DEGRADATION-ENHANCING ALPHA-MANNOSIDASE-LIKE PROTEIN 2"/>
    <property type="match status" value="1"/>
</dbReference>
<keyword evidence="7" id="KW-0378">Hydrolase</keyword>
<comment type="similarity">
    <text evidence="2 7">Belongs to the glycosyl hydrolase 47 family.</text>
</comment>
<dbReference type="GO" id="GO:0005509">
    <property type="term" value="F:calcium ion binding"/>
    <property type="evidence" value="ECO:0007669"/>
    <property type="project" value="InterPro"/>
</dbReference>
<evidence type="ECO:0000256" key="8">
    <source>
        <dbReference type="SAM" id="SignalP"/>
    </source>
</evidence>
<organism evidence="9 10">
    <name type="scientific">Acrasis kona</name>
    <dbReference type="NCBI Taxonomy" id="1008807"/>
    <lineage>
        <taxon>Eukaryota</taxon>
        <taxon>Discoba</taxon>
        <taxon>Heterolobosea</taxon>
        <taxon>Tetramitia</taxon>
        <taxon>Eutetramitia</taxon>
        <taxon>Acrasidae</taxon>
        <taxon>Acrasis</taxon>
    </lineage>
</organism>
<gene>
    <name evidence="9" type="ORF">AKO1_005412</name>
</gene>
<keyword evidence="6" id="KW-0106">Calcium</keyword>
<feature type="signal peptide" evidence="8">
    <location>
        <begin position="1"/>
        <end position="23"/>
    </location>
</feature>
<proteinExistence type="inferred from homology"/>
<dbReference type="EC" id="3.2.1.-" evidence="7"/>
<keyword evidence="4" id="KW-0325">Glycoprotein</keyword>
<dbReference type="GO" id="GO:0005975">
    <property type="term" value="P:carbohydrate metabolic process"/>
    <property type="evidence" value="ECO:0007669"/>
    <property type="project" value="InterPro"/>
</dbReference>